<name>A0A424YHM4_9FIRM</name>
<dbReference type="PANTHER" id="PTHR37689">
    <property type="entry name" value="PROTEIN FDHE"/>
    <property type="match status" value="1"/>
</dbReference>
<reference evidence="2 3" key="1">
    <citation type="submission" date="2018-08" db="EMBL/GenBank/DDBJ databases">
        <title>The metabolism and importance of syntrophic acetate oxidation coupled to methane or sulfide production in haloalkaline environments.</title>
        <authorList>
            <person name="Timmers P.H.A."/>
            <person name="Vavourakis C.D."/>
            <person name="Sorokin D.Y."/>
            <person name="Sinninghe Damste J.S."/>
            <person name="Muyzer G."/>
            <person name="Stams A.J.M."/>
            <person name="Plugge C.M."/>
        </authorList>
    </citation>
    <scope>NUCLEOTIDE SEQUENCE [LARGE SCALE GENOMIC DNA]</scope>
    <source>
        <strain evidence="2">MSAO_Bac1</strain>
    </source>
</reference>
<organism evidence="2 3">
    <name type="scientific">Candidatus Syntrophonatronum acetioxidans</name>
    <dbReference type="NCBI Taxonomy" id="1795816"/>
    <lineage>
        <taxon>Bacteria</taxon>
        <taxon>Bacillati</taxon>
        <taxon>Bacillota</taxon>
        <taxon>Clostridia</taxon>
        <taxon>Eubacteriales</taxon>
        <taxon>Syntrophomonadaceae</taxon>
        <taxon>Candidatus Syntrophonatronum</taxon>
    </lineage>
</organism>
<comment type="caution">
    <text evidence="2">The sequence shown here is derived from an EMBL/GenBank/DDBJ whole genome shotgun (WGS) entry which is preliminary data.</text>
</comment>
<dbReference type="InterPro" id="IPR056797">
    <property type="entry name" value="FdhE_central"/>
</dbReference>
<dbReference type="InterPro" id="IPR024064">
    <property type="entry name" value="FdhE-like_sf"/>
</dbReference>
<feature type="domain" description="FdhE central" evidence="1">
    <location>
        <begin position="186"/>
        <end position="221"/>
    </location>
</feature>
<evidence type="ECO:0000259" key="1">
    <source>
        <dbReference type="Pfam" id="PF24859"/>
    </source>
</evidence>
<dbReference type="Proteomes" id="UP000285138">
    <property type="component" value="Unassembled WGS sequence"/>
</dbReference>
<dbReference type="PANTHER" id="PTHR37689:SF1">
    <property type="entry name" value="PROTEIN FDHE"/>
    <property type="match status" value="1"/>
</dbReference>
<dbReference type="AlphaFoldDB" id="A0A424YHM4"/>
<evidence type="ECO:0000313" key="2">
    <source>
        <dbReference type="EMBL" id="RQD77683.1"/>
    </source>
</evidence>
<sequence>MEHHHHYPPSLDKVNQEIEQHLKKNKDLAQIFEVYKGILKAQIELMDKIDLTVDLTEEEIKDYFRKNTYLLSDQTIEINAELFKEALDSVCKAIKEASPEAPDSLLKLSEAEEFKEENLQEFIKEISLFSKKELEEHIKKEGMDQRVGLDSEVVAFTIFMSLTPFYSLYMKKVAEITDFSLWRQSYCPVCGQKAVIAKHSSDSGARIMECWLCHAQWGYPRVECPYCDNKDHKKLRFFYVPEDKARQVHVCEVCKKYLKTIDSKALEKDSLLDIEAIATTYLDALAEREGYKSPDESVPLN</sequence>
<dbReference type="GO" id="GO:0051604">
    <property type="term" value="P:protein maturation"/>
    <property type="evidence" value="ECO:0007669"/>
    <property type="project" value="TreeGrafter"/>
</dbReference>
<dbReference type="Pfam" id="PF24859">
    <property type="entry name" value="FdhE_central"/>
    <property type="match status" value="1"/>
</dbReference>
<dbReference type="EMBL" id="QZAA01000057">
    <property type="protein sequence ID" value="RQD77683.1"/>
    <property type="molecule type" value="Genomic_DNA"/>
</dbReference>
<protein>
    <submittedName>
        <fullName evidence="2">Formate dehydrogenase accessory protein FdhE</fullName>
    </submittedName>
</protein>
<dbReference type="Gene3D" id="3.90.1670.10">
    <property type="entry name" value="FdhE-like domain"/>
    <property type="match status" value="1"/>
</dbReference>
<evidence type="ECO:0000313" key="3">
    <source>
        <dbReference type="Proteomes" id="UP000285138"/>
    </source>
</evidence>
<dbReference type="CDD" id="cd16341">
    <property type="entry name" value="FdhE"/>
    <property type="match status" value="1"/>
</dbReference>
<dbReference type="GO" id="GO:0005829">
    <property type="term" value="C:cytosol"/>
    <property type="evidence" value="ECO:0007669"/>
    <property type="project" value="TreeGrafter"/>
</dbReference>
<dbReference type="InterPro" id="IPR006452">
    <property type="entry name" value="Formate_DH_accessory"/>
</dbReference>
<accession>A0A424YHM4</accession>
<dbReference type="GO" id="GO:0008199">
    <property type="term" value="F:ferric iron binding"/>
    <property type="evidence" value="ECO:0007669"/>
    <property type="project" value="TreeGrafter"/>
</dbReference>
<gene>
    <name evidence="2" type="primary">fdhE</name>
    <name evidence="2" type="ORF">D5R97_01815</name>
</gene>
<proteinExistence type="predicted"/>
<dbReference type="SUPFAM" id="SSF144020">
    <property type="entry name" value="FdhE-like"/>
    <property type="match status" value="1"/>
</dbReference>